<dbReference type="InterPro" id="IPR002182">
    <property type="entry name" value="NB-ARC"/>
</dbReference>
<dbReference type="InterPro" id="IPR011990">
    <property type="entry name" value="TPR-like_helical_dom_sf"/>
</dbReference>
<sequence>MFASLLKFGTTVSHSNAASYSFGPFFLFPDKRQLVCHGKQIKLGGRALDILVALVRRAGTLIAARELLAEVWPDTVVVEGSLRFHLVALRKALAESDPGVTYVMNVPGRGYTFVATVASSDALQPGIGLKNAAPLPRDHFRFHRRGASIVGREREIDQIVRQLAEQRFVSIVGAGGMGKTTVANAAIDRLRDDFEGRVVSVDLSVVQDSDLVCSTLLAALCEGRESASSMSEVCASIGHTRTLVFLDCCEHLIDGVAKTVEVLYRNAAGIYILVTSREIVNVDGEFVFRLPPLDVPPPTEVLKARDALNYSAIRLFVERVVQAGCHFELTDDNAQAVSRLCRGLDGIALAIELAARQMPTFGLVGILELVDKKSRLMWHGRRTAVPRHQTLGATLDWSYGLLTGLEQVCLRRLAVFVGCFTLEAAVAVIGANDIERTDVMKAINQLSNKSLLDVRLYEGAVRYFLLDTTRSYARVKMEEAGEIDELSARHASWYAARWLDDDAAEEEEEATANRLAELGNLRAVLEWALIREQDLINGCKLVVSYAKLLLKKSMLGEARKWTEIALAKLGDDERGTLMELELTAAYGQALMFTSSDSEAVGRAYERGLSIAMSMGDAVRHDRLLCGLIMYLYRTSDFHGAFTFASEAAQWIAASGRDTSAVHSMLAVALHMKGDIAASARLWEPVILSGKASGMAAVEPAELGVNPYLRALSGKARNLWLTGDSDEAERVADEAIECARSLRHSATRCVTLLWAGEVFAWQENWPRLREIADEYEAVVQVNGFTPYRFAVLGLRGQIAYADGRPGESISLLEGCIDGLVKCHYTMPASMFRNSLAIALCANGDARRAILVCDEAIRLIESNEDRLYLPTLLITKASAHRIEGEHDASAACLREAFFVARRQGASVYESQIRQLAS</sequence>
<evidence type="ECO:0000313" key="5">
    <source>
        <dbReference type="Proteomes" id="UP001494588"/>
    </source>
</evidence>
<dbReference type="Gene3D" id="1.25.40.10">
    <property type="entry name" value="Tetratricopeptide repeat domain"/>
    <property type="match status" value="1"/>
</dbReference>
<name>A0ABU9Q6N1_9BURK</name>
<dbReference type="InterPro" id="IPR027417">
    <property type="entry name" value="P-loop_NTPase"/>
</dbReference>
<protein>
    <submittedName>
        <fullName evidence="4">Winged helix-turn-helix domain-containing protein</fullName>
    </submittedName>
</protein>
<dbReference type="SMART" id="SM00862">
    <property type="entry name" value="Trans_reg_C"/>
    <property type="match status" value="1"/>
</dbReference>
<evidence type="ECO:0000256" key="1">
    <source>
        <dbReference type="ARBA" id="ARBA00023125"/>
    </source>
</evidence>
<keyword evidence="1 2" id="KW-0238">DNA-binding</keyword>
<feature type="DNA-binding region" description="OmpR/PhoB-type" evidence="2">
    <location>
        <begin position="17"/>
        <end position="115"/>
    </location>
</feature>
<gene>
    <name evidence="4" type="ORF">V4C55_04925</name>
</gene>
<evidence type="ECO:0000256" key="2">
    <source>
        <dbReference type="PROSITE-ProRule" id="PRU01091"/>
    </source>
</evidence>
<dbReference type="SUPFAM" id="SSF52540">
    <property type="entry name" value="P-loop containing nucleoside triphosphate hydrolases"/>
    <property type="match status" value="1"/>
</dbReference>
<reference evidence="4 5" key="1">
    <citation type="submission" date="2024-01" db="EMBL/GenBank/DDBJ databases">
        <title>The diversity of rhizobia nodulating Mimosa spp. in eleven states of Brazil covering several biomes is determined by host plant, location, and edaphic factors.</title>
        <authorList>
            <person name="Rouws L."/>
            <person name="Barauna A."/>
            <person name="Beukes C."/>
            <person name="De Faria S.M."/>
            <person name="Gross E."/>
            <person name="Dos Reis Junior F.B."/>
            <person name="Simon M."/>
            <person name="Maluk M."/>
            <person name="Odee D.W."/>
            <person name="Kenicer G."/>
            <person name="Young J.P.W."/>
            <person name="Reis V.M."/>
            <person name="Zilli J."/>
            <person name="James E.K."/>
        </authorList>
    </citation>
    <scope>NUCLEOTIDE SEQUENCE [LARGE SCALE GENOMIC DNA]</scope>
    <source>
        <strain evidence="4 5">JPY77</strain>
    </source>
</reference>
<dbReference type="Gene3D" id="1.10.10.10">
    <property type="entry name" value="Winged helix-like DNA-binding domain superfamily/Winged helix DNA-binding domain"/>
    <property type="match status" value="1"/>
</dbReference>
<dbReference type="CDD" id="cd00383">
    <property type="entry name" value="trans_reg_C"/>
    <property type="match status" value="1"/>
</dbReference>
<keyword evidence="5" id="KW-1185">Reference proteome</keyword>
<dbReference type="EMBL" id="JAZHGC010000003">
    <property type="protein sequence ID" value="MEM5285035.1"/>
    <property type="molecule type" value="Genomic_DNA"/>
</dbReference>
<dbReference type="InterPro" id="IPR036388">
    <property type="entry name" value="WH-like_DNA-bd_sf"/>
</dbReference>
<dbReference type="PROSITE" id="PS51755">
    <property type="entry name" value="OMPR_PHOB"/>
    <property type="match status" value="1"/>
</dbReference>
<organism evidence="4 5">
    <name type="scientific">Paraburkholderia sabiae</name>
    <dbReference type="NCBI Taxonomy" id="273251"/>
    <lineage>
        <taxon>Bacteria</taxon>
        <taxon>Pseudomonadati</taxon>
        <taxon>Pseudomonadota</taxon>
        <taxon>Betaproteobacteria</taxon>
        <taxon>Burkholderiales</taxon>
        <taxon>Burkholderiaceae</taxon>
        <taxon>Paraburkholderia</taxon>
    </lineage>
</organism>
<dbReference type="Pfam" id="PF00486">
    <property type="entry name" value="Trans_reg_C"/>
    <property type="match status" value="1"/>
</dbReference>
<dbReference type="Gene3D" id="3.40.50.300">
    <property type="entry name" value="P-loop containing nucleotide triphosphate hydrolases"/>
    <property type="match status" value="1"/>
</dbReference>
<dbReference type="SUPFAM" id="SSF48452">
    <property type="entry name" value="TPR-like"/>
    <property type="match status" value="1"/>
</dbReference>
<accession>A0ABU9Q6N1</accession>
<evidence type="ECO:0000259" key="3">
    <source>
        <dbReference type="PROSITE" id="PS51755"/>
    </source>
</evidence>
<dbReference type="PANTHER" id="PTHR47691">
    <property type="entry name" value="REGULATOR-RELATED"/>
    <property type="match status" value="1"/>
</dbReference>
<evidence type="ECO:0000313" key="4">
    <source>
        <dbReference type="EMBL" id="MEM5285035.1"/>
    </source>
</evidence>
<dbReference type="Pfam" id="PF00931">
    <property type="entry name" value="NB-ARC"/>
    <property type="match status" value="1"/>
</dbReference>
<dbReference type="InterPro" id="IPR001867">
    <property type="entry name" value="OmpR/PhoB-type_DNA-bd"/>
</dbReference>
<comment type="caution">
    <text evidence="4">The sequence shown here is derived from an EMBL/GenBank/DDBJ whole genome shotgun (WGS) entry which is preliminary data.</text>
</comment>
<dbReference type="Pfam" id="PF25872">
    <property type="entry name" value="HTH_77"/>
    <property type="match status" value="1"/>
</dbReference>
<proteinExistence type="predicted"/>
<dbReference type="Proteomes" id="UP001494588">
    <property type="component" value="Unassembled WGS sequence"/>
</dbReference>
<feature type="domain" description="OmpR/PhoB-type" evidence="3">
    <location>
        <begin position="17"/>
        <end position="115"/>
    </location>
</feature>
<dbReference type="PANTHER" id="PTHR47691:SF3">
    <property type="entry name" value="HTH-TYPE TRANSCRIPTIONAL REGULATOR RV0890C-RELATED"/>
    <property type="match status" value="1"/>
</dbReference>
<dbReference type="RefSeq" id="WP_201649663.1">
    <property type="nucleotide sequence ID" value="NZ_CAJHCS010000005.1"/>
</dbReference>
<dbReference type="InterPro" id="IPR058852">
    <property type="entry name" value="HTH_77"/>
</dbReference>
<dbReference type="SUPFAM" id="SSF46894">
    <property type="entry name" value="C-terminal effector domain of the bipartite response regulators"/>
    <property type="match status" value="1"/>
</dbReference>
<dbReference type="InterPro" id="IPR016032">
    <property type="entry name" value="Sig_transdc_resp-reg_C-effctor"/>
</dbReference>